<dbReference type="SUPFAM" id="SSF159501">
    <property type="entry name" value="EreA/ChaN-like"/>
    <property type="match status" value="1"/>
</dbReference>
<gene>
    <name evidence="2" type="ORF">PROH_05440</name>
</gene>
<organism evidence="2 3">
    <name type="scientific">Prochlorothrix hollandica PCC 9006 = CALU 1027</name>
    <dbReference type="NCBI Taxonomy" id="317619"/>
    <lineage>
        <taxon>Bacteria</taxon>
        <taxon>Bacillati</taxon>
        <taxon>Cyanobacteriota</taxon>
        <taxon>Cyanophyceae</taxon>
        <taxon>Prochlorotrichales</taxon>
        <taxon>Prochlorotrichaceae</taxon>
        <taxon>Prochlorothrix</taxon>
    </lineage>
</organism>
<reference evidence="2" key="1">
    <citation type="submission" date="2012-04" db="EMBL/GenBank/DDBJ databases">
        <authorList>
            <person name="Borisov I.G."/>
            <person name="Ivanikova N.V."/>
            <person name="Pinevich A.V."/>
        </authorList>
    </citation>
    <scope>NUCLEOTIDE SEQUENCE</scope>
    <source>
        <strain evidence="2">CALU 1027</strain>
    </source>
</reference>
<dbReference type="eggNOG" id="COG3016">
    <property type="taxonomic scope" value="Bacteria"/>
</dbReference>
<dbReference type="Gene3D" id="3.40.50.11550">
    <property type="match status" value="1"/>
</dbReference>
<dbReference type="STRING" id="317619.GCA_000332315_04506"/>
<dbReference type="EMBL" id="AJTX02000003">
    <property type="protein sequence ID" value="KKJ00856.1"/>
    <property type="molecule type" value="Genomic_DNA"/>
</dbReference>
<keyword evidence="3" id="KW-1185">Reference proteome</keyword>
<sequence>MPPTVPALVAVAPPATPNPEAILADLAQAQVVYLGETHDRPEDHAAQLTILQALHRQNPNLILGLEMFQRPFQGVIDRYLAGSIDETSLRRDTEYDERWGFDWELYAPLLRFAQAQGIKVLALNTPTEITRKVARQGLDSITEADRRYVPAPADIDTSDPGYRAFLEEIFQQSHHGHGNSAGFENFVAAQVLWDETMAATIADHLRANPTQPVVVLMGHSHGIYGYGIPQRVQRRLGADVVQKDVVQKDVVQKDVVQKDVVQKDVVQKDVVQKDVVQKDLVQKIVLINPPPEFAAAGPGAIADYFWYTSP</sequence>
<evidence type="ECO:0000259" key="1">
    <source>
        <dbReference type="Pfam" id="PF04187"/>
    </source>
</evidence>
<protein>
    <recommendedName>
        <fullName evidence="1">Haem-binding uptake Tiki superfamily ChaN domain-containing protein</fullName>
    </recommendedName>
</protein>
<dbReference type="Proteomes" id="UP000034681">
    <property type="component" value="Unassembled WGS sequence"/>
</dbReference>
<proteinExistence type="predicted"/>
<dbReference type="CDD" id="cd14727">
    <property type="entry name" value="ChanN-like"/>
    <property type="match status" value="1"/>
</dbReference>
<name>A0A0M2PWR0_PROHO</name>
<dbReference type="Pfam" id="PF04187">
    <property type="entry name" value="Cofac_haem_bdg"/>
    <property type="match status" value="1"/>
</dbReference>
<evidence type="ECO:0000313" key="3">
    <source>
        <dbReference type="Proteomes" id="UP000034681"/>
    </source>
</evidence>
<comment type="caution">
    <text evidence="2">The sequence shown here is derived from an EMBL/GenBank/DDBJ whole genome shotgun (WGS) entry which is preliminary data.</text>
</comment>
<accession>A0A0M2PWR0</accession>
<dbReference type="AlphaFoldDB" id="A0A0M2PWR0"/>
<dbReference type="InterPro" id="IPR007314">
    <property type="entry name" value="Cofac_haem-bd_dom"/>
</dbReference>
<feature type="domain" description="Haem-binding uptake Tiki superfamily ChaN" evidence="1">
    <location>
        <begin position="23"/>
        <end position="232"/>
    </location>
</feature>
<evidence type="ECO:0000313" key="2">
    <source>
        <dbReference type="EMBL" id="KKJ00856.1"/>
    </source>
</evidence>